<keyword evidence="3" id="KW-1185">Reference proteome</keyword>
<organism evidence="2 3">
    <name type="scientific">Anaeromicropila populeti</name>
    <dbReference type="NCBI Taxonomy" id="37658"/>
    <lineage>
        <taxon>Bacteria</taxon>
        <taxon>Bacillati</taxon>
        <taxon>Bacillota</taxon>
        <taxon>Clostridia</taxon>
        <taxon>Lachnospirales</taxon>
        <taxon>Lachnospiraceae</taxon>
        <taxon>Anaeromicropila</taxon>
    </lineage>
</organism>
<dbReference type="PANTHER" id="PTHR38030">
    <property type="entry name" value="PROTOPORPHYRINOGEN IX DEHYDROGENASE [MENAQUINONE]"/>
    <property type="match status" value="1"/>
</dbReference>
<dbReference type="RefSeq" id="WP_092559769.1">
    <property type="nucleotide sequence ID" value="NZ_FOYZ01000004.1"/>
</dbReference>
<sequence>MENNIVVVYNSKTGFVRKYAEWISEELECNLLEGRKVGVEDLLQYRTVIYGGGLYATGINGVGLIRNNLETLKKKNLIIFASGSTPAKEKEIAEIWRHNFSQNEMKHIELFYMRGGFDFNKLSLPNKLRLFMMKMKIQNNNNPSEKEKIFLDAFTRPVDFTSKKNIEPLIKYVRALSS</sequence>
<dbReference type="InterPro" id="IPR029039">
    <property type="entry name" value="Flavoprotein-like_sf"/>
</dbReference>
<feature type="domain" description="Flavodoxin" evidence="1">
    <location>
        <begin position="6"/>
        <end position="138"/>
    </location>
</feature>
<dbReference type="PANTHER" id="PTHR38030:SF2">
    <property type="entry name" value="PROTOPORPHYRINOGEN IX DEHYDROGENASE [QUINONE]"/>
    <property type="match status" value="1"/>
</dbReference>
<evidence type="ECO:0000313" key="3">
    <source>
        <dbReference type="Proteomes" id="UP000199659"/>
    </source>
</evidence>
<dbReference type="OrthoDB" id="2146857at2"/>
<dbReference type="GO" id="GO:0070819">
    <property type="term" value="F:menaquinone-dependent protoporphyrinogen oxidase activity"/>
    <property type="evidence" value="ECO:0007669"/>
    <property type="project" value="TreeGrafter"/>
</dbReference>
<accession>A0A1I6IW15</accession>
<dbReference type="Gene3D" id="3.40.50.360">
    <property type="match status" value="1"/>
</dbReference>
<dbReference type="Pfam" id="PF12724">
    <property type="entry name" value="Flavodoxin_5"/>
    <property type="match status" value="1"/>
</dbReference>
<dbReference type="InterPro" id="IPR026816">
    <property type="entry name" value="Flavodoxin_dom"/>
</dbReference>
<reference evidence="2 3" key="1">
    <citation type="submission" date="2016-10" db="EMBL/GenBank/DDBJ databases">
        <authorList>
            <person name="de Groot N.N."/>
        </authorList>
    </citation>
    <scope>NUCLEOTIDE SEQUENCE [LARGE SCALE GENOMIC DNA]</scope>
    <source>
        <strain evidence="2 3">743A</strain>
    </source>
</reference>
<name>A0A1I6IW15_9FIRM</name>
<dbReference type="GO" id="GO:0010181">
    <property type="term" value="F:FMN binding"/>
    <property type="evidence" value="ECO:0007669"/>
    <property type="project" value="TreeGrafter"/>
</dbReference>
<dbReference type="InterPro" id="IPR052200">
    <property type="entry name" value="Protoporphyrinogen_IX_DH"/>
</dbReference>
<dbReference type="EMBL" id="FOYZ01000004">
    <property type="protein sequence ID" value="SFR70942.1"/>
    <property type="molecule type" value="Genomic_DNA"/>
</dbReference>
<dbReference type="AlphaFoldDB" id="A0A1I6IW15"/>
<proteinExistence type="predicted"/>
<protein>
    <submittedName>
        <fullName evidence="2">Protoporphyrinogen IX oxidase, menaquinone-dependent (Flavodoxin domain)</fullName>
    </submittedName>
</protein>
<dbReference type="GO" id="GO:0006783">
    <property type="term" value="P:heme biosynthetic process"/>
    <property type="evidence" value="ECO:0007669"/>
    <property type="project" value="TreeGrafter"/>
</dbReference>
<dbReference type="Proteomes" id="UP000199659">
    <property type="component" value="Unassembled WGS sequence"/>
</dbReference>
<gene>
    <name evidence="2" type="ORF">SAMN05661086_01170</name>
</gene>
<dbReference type="SUPFAM" id="SSF52218">
    <property type="entry name" value="Flavoproteins"/>
    <property type="match status" value="1"/>
</dbReference>
<dbReference type="STRING" id="37658.SAMN05661086_01170"/>
<evidence type="ECO:0000313" key="2">
    <source>
        <dbReference type="EMBL" id="SFR70942.1"/>
    </source>
</evidence>
<evidence type="ECO:0000259" key="1">
    <source>
        <dbReference type="Pfam" id="PF12724"/>
    </source>
</evidence>